<dbReference type="EMBL" id="CP053661">
    <property type="protein sequence ID" value="QKD81971.1"/>
    <property type="molecule type" value="Genomic_DNA"/>
</dbReference>
<evidence type="ECO:0000313" key="3">
    <source>
        <dbReference type="Proteomes" id="UP000505210"/>
    </source>
</evidence>
<reference evidence="2 3" key="1">
    <citation type="submission" date="2020-05" db="EMBL/GenBank/DDBJ databases">
        <title>Complete genome sequence of of a novel Thermoleptolyngbya strain isolated from hot springs of Ganzi, Sichuan China.</title>
        <authorList>
            <person name="Tang J."/>
            <person name="Daroch M."/>
            <person name="Li L."/>
            <person name="Waleron K."/>
            <person name="Waleron M."/>
            <person name="Waleron M."/>
        </authorList>
    </citation>
    <scope>NUCLEOTIDE SEQUENCE [LARGE SCALE GENOMIC DNA]</scope>
    <source>
        <strain evidence="2 3">PKUAC-SCTA183</strain>
    </source>
</reference>
<keyword evidence="1" id="KW-1133">Transmembrane helix</keyword>
<sequence length="76" mass="8417">MKRDSGVRLGVQLGVRFGVWLTYAAAVFISLQGAAIARPVQLAARQDSAQTVQRSDLIRPITPIDRIDLPRDTSRR</sequence>
<evidence type="ECO:0000256" key="1">
    <source>
        <dbReference type="SAM" id="Phobius"/>
    </source>
</evidence>
<evidence type="ECO:0000313" key="2">
    <source>
        <dbReference type="EMBL" id="QKD81971.1"/>
    </source>
</evidence>
<keyword evidence="1" id="KW-0812">Transmembrane</keyword>
<keyword evidence="1" id="KW-0472">Membrane</keyword>
<dbReference type="KEGG" id="theu:HPC62_06955"/>
<accession>A0A6M8BEB4</accession>
<proteinExistence type="predicted"/>
<dbReference type="Proteomes" id="UP000505210">
    <property type="component" value="Chromosome"/>
</dbReference>
<dbReference type="RefSeq" id="WP_172354351.1">
    <property type="nucleotide sequence ID" value="NZ_CP053661.1"/>
</dbReference>
<gene>
    <name evidence="2" type="ORF">HPC62_06955</name>
</gene>
<feature type="transmembrane region" description="Helical" evidence="1">
    <location>
        <begin position="20"/>
        <end position="37"/>
    </location>
</feature>
<keyword evidence="3" id="KW-1185">Reference proteome</keyword>
<dbReference type="AlphaFoldDB" id="A0A6M8BEB4"/>
<organism evidence="2 3">
    <name type="scientific">Thermoleptolyngbya sichuanensis A183</name>
    <dbReference type="NCBI Taxonomy" id="2737172"/>
    <lineage>
        <taxon>Bacteria</taxon>
        <taxon>Bacillati</taxon>
        <taxon>Cyanobacteriota</taxon>
        <taxon>Cyanophyceae</taxon>
        <taxon>Oculatellales</taxon>
        <taxon>Oculatellaceae</taxon>
        <taxon>Thermoleptolyngbya</taxon>
        <taxon>Thermoleptolyngbya sichuanensis</taxon>
    </lineage>
</organism>
<name>A0A6M8BEB4_9CYAN</name>
<protein>
    <submittedName>
        <fullName evidence="2">Uncharacterized protein</fullName>
    </submittedName>
</protein>